<keyword evidence="7 11" id="KW-0156">Chromatin regulator</keyword>
<dbReference type="GO" id="GO:0000077">
    <property type="term" value="P:DNA damage checkpoint signaling"/>
    <property type="evidence" value="ECO:0007669"/>
    <property type="project" value="TreeGrafter"/>
</dbReference>
<gene>
    <name evidence="15" type="ORF">GHT06_020763</name>
</gene>
<evidence type="ECO:0000256" key="9">
    <source>
        <dbReference type="ARBA" id="ARBA00029821"/>
    </source>
</evidence>
<evidence type="ECO:0000259" key="14">
    <source>
        <dbReference type="PROSITE" id="PS51569"/>
    </source>
</evidence>
<keyword evidence="4 11" id="KW-0489">Methyltransferase</keyword>
<comment type="subcellular location">
    <subcellularLocation>
        <location evidence="1 11">Nucleus</location>
    </subcellularLocation>
</comment>
<comment type="caution">
    <text evidence="15">The sequence shown here is derived from an EMBL/GenBank/DDBJ whole genome shotgun (WGS) entry which is preliminary data.</text>
</comment>
<sequence length="736" mass="83622">MTLELRLHSPVGSEPDVYKWPLAPGQAGGSNNVAIELVETIRWVCVDFPEVAINNHILSSYDTSSYQSMSKLVEEYNRAIDTICQQQKIAARSSKRLNHRPSRGLLRHILQQVYNKAVANPEKLNHYVPFSPEVYGETSYDLICQLIDNINMTEDDTFIDLGSGVGQIVLQVAASTSCKMVWGIERSEWPSRFAKNMDFHFRRLMRWWGKFYGEYQLIKGDFLDQRHSEKIYSATVVFVNNFAFGPDLDHQLKERFADLRDGTRIVSSKAFCPLNLKISARNLSDIGTIIHVSELPFLRGSVSWTGKPVSYYLHIIDRTKLELYYNQLNDQQQTKSKMNEENGLPRVGRGKKFNNQVFRNSPLSHNSNKNSLPSPGDNVKDGITTLMTGVKVTWSGRSTKQKPFQFGRHYQVEQDTGGSNHNPPDQAMKQKSNGRIKRKNSSTDFAVNGTELRSANTSKSQKLPLAQRCIHQQLPSSTASSSSPLQEKIPLTQSPGDSTNIPRVLQVYLDNVCNQMMSAISQLKDHENHKAIVREIEIERDRKIKLNLQASLLEKQIAQLEEDEEKLRRQQEVAYRNRNFTHLNGDVTGISIVNQESILKKISIAIHQRKNVNRQVSKLMPEPTAMMGTTSVALQTQQQLDRLEVAKDLHQNPGLLSLPVIEKSKENLSETLIERVLQPKWPLKEVKTLTLSKQDRATSDALENRLRKLATILLSDHTNEADGRYRNGFSSTMICQ</sequence>
<feature type="compositionally biased region" description="Polar residues" evidence="13">
    <location>
        <begin position="413"/>
        <end position="431"/>
    </location>
</feature>
<organism evidence="15 16">
    <name type="scientific">Daphnia sinensis</name>
    <dbReference type="NCBI Taxonomy" id="1820382"/>
    <lineage>
        <taxon>Eukaryota</taxon>
        <taxon>Metazoa</taxon>
        <taxon>Ecdysozoa</taxon>
        <taxon>Arthropoda</taxon>
        <taxon>Crustacea</taxon>
        <taxon>Branchiopoda</taxon>
        <taxon>Diplostraca</taxon>
        <taxon>Cladocera</taxon>
        <taxon>Anomopoda</taxon>
        <taxon>Daphniidae</taxon>
        <taxon>Daphnia</taxon>
        <taxon>Daphnia similis group</taxon>
    </lineage>
</organism>
<dbReference type="GO" id="GO:0140956">
    <property type="term" value="F:histone H3K79 trimethyltransferase activity"/>
    <property type="evidence" value="ECO:0007669"/>
    <property type="project" value="UniProtKB-EC"/>
</dbReference>
<dbReference type="FunFam" id="3.40.50.150:FF:000033">
    <property type="entry name" value="Histone-lysine N-methyltransferase, H3 lysine-79 specific"/>
    <property type="match status" value="1"/>
</dbReference>
<dbReference type="CDD" id="cd02440">
    <property type="entry name" value="AdoMet_MTases"/>
    <property type="match status" value="1"/>
</dbReference>
<evidence type="ECO:0000256" key="7">
    <source>
        <dbReference type="ARBA" id="ARBA00022853"/>
    </source>
</evidence>
<evidence type="ECO:0000256" key="1">
    <source>
        <dbReference type="ARBA" id="ARBA00004123"/>
    </source>
</evidence>
<feature type="coiled-coil region" evidence="12">
    <location>
        <begin position="543"/>
        <end position="577"/>
    </location>
</feature>
<dbReference type="PANTHER" id="PTHR21451">
    <property type="entry name" value="HISTONE H3 METHYLTRANSFERASE"/>
    <property type="match status" value="1"/>
</dbReference>
<keyword evidence="12" id="KW-0175">Coiled coil</keyword>
<comment type="catalytic activity">
    <reaction evidence="10 11">
        <text>L-lysyl(79)-[histone H3] + 3 S-adenosyl-L-methionine = N(6),N(6),N(6)-trimethyl-L-lysyl(79)-[histone H3] + 3 S-adenosyl-L-homocysteine + 3 H(+)</text>
        <dbReference type="Rhea" id="RHEA:60328"/>
        <dbReference type="Rhea" id="RHEA-COMP:15549"/>
        <dbReference type="Rhea" id="RHEA-COMP:15552"/>
        <dbReference type="ChEBI" id="CHEBI:15378"/>
        <dbReference type="ChEBI" id="CHEBI:29969"/>
        <dbReference type="ChEBI" id="CHEBI:57856"/>
        <dbReference type="ChEBI" id="CHEBI:59789"/>
        <dbReference type="ChEBI" id="CHEBI:61961"/>
        <dbReference type="EC" id="2.1.1.360"/>
    </reaction>
</comment>
<evidence type="ECO:0000256" key="2">
    <source>
        <dbReference type="ARBA" id="ARBA00012190"/>
    </source>
</evidence>
<dbReference type="PANTHER" id="PTHR21451:SF0">
    <property type="entry name" value="HISTONE-LYSINE N-METHYLTRANSFERASE, H3 LYSINE-79 SPECIFIC"/>
    <property type="match status" value="1"/>
</dbReference>
<evidence type="ECO:0000313" key="15">
    <source>
        <dbReference type="EMBL" id="KAI9552879.1"/>
    </source>
</evidence>
<keyword evidence="8 11" id="KW-0539">Nucleus</keyword>
<keyword evidence="6 11" id="KW-0949">S-adenosyl-L-methionine</keyword>
<evidence type="ECO:0000256" key="12">
    <source>
        <dbReference type="SAM" id="Coils"/>
    </source>
</evidence>
<dbReference type="GO" id="GO:0032259">
    <property type="term" value="P:methylation"/>
    <property type="evidence" value="ECO:0007669"/>
    <property type="project" value="UniProtKB-KW"/>
</dbReference>
<dbReference type="EC" id="2.1.1.360" evidence="2 11"/>
<accession>A0AAD5KIV5</accession>
<feature type="compositionally biased region" description="Polar residues" evidence="13">
    <location>
        <begin position="451"/>
        <end position="461"/>
    </location>
</feature>
<dbReference type="InterPro" id="IPR029063">
    <property type="entry name" value="SAM-dependent_MTases_sf"/>
</dbReference>
<dbReference type="Pfam" id="PF08123">
    <property type="entry name" value="DOT1"/>
    <property type="match status" value="1"/>
</dbReference>
<dbReference type="AlphaFoldDB" id="A0AAD5KIV5"/>
<feature type="region of interest" description="Disordered" evidence="13">
    <location>
        <begin position="413"/>
        <end position="497"/>
    </location>
</feature>
<dbReference type="SUPFAM" id="SSF53335">
    <property type="entry name" value="S-adenosyl-L-methionine-dependent methyltransferases"/>
    <property type="match status" value="1"/>
</dbReference>
<evidence type="ECO:0000256" key="6">
    <source>
        <dbReference type="ARBA" id="ARBA00022691"/>
    </source>
</evidence>
<evidence type="ECO:0000256" key="5">
    <source>
        <dbReference type="ARBA" id="ARBA00022679"/>
    </source>
</evidence>
<keyword evidence="16" id="KW-1185">Reference proteome</keyword>
<reference evidence="15 16" key="1">
    <citation type="submission" date="2022-05" db="EMBL/GenBank/DDBJ databases">
        <title>A multi-omics perspective on studying reproductive biology in Daphnia sinensis.</title>
        <authorList>
            <person name="Jia J."/>
        </authorList>
    </citation>
    <scope>NUCLEOTIDE SEQUENCE [LARGE SCALE GENOMIC DNA]</scope>
    <source>
        <strain evidence="15 16">WSL</strain>
    </source>
</reference>
<feature type="domain" description="DOT1" evidence="14">
    <location>
        <begin position="14"/>
        <end position="329"/>
    </location>
</feature>
<proteinExistence type="inferred from homology"/>
<evidence type="ECO:0000313" key="16">
    <source>
        <dbReference type="Proteomes" id="UP000820818"/>
    </source>
</evidence>
<feature type="compositionally biased region" description="Polar residues" evidence="13">
    <location>
        <begin position="353"/>
        <end position="373"/>
    </location>
</feature>
<dbReference type="EMBL" id="WJBH02000009">
    <property type="protein sequence ID" value="KAI9552879.1"/>
    <property type="molecule type" value="Genomic_DNA"/>
</dbReference>
<comment type="miscellaneous">
    <text evidence="11">In contrast to other lysine histone methyltransferases, it does not contain a SET domain, suggesting the existence of another mechanism for methylation of lysine residues of histones.</text>
</comment>
<name>A0AAD5KIV5_9CRUS</name>
<keyword evidence="5 11" id="KW-0808">Transferase</keyword>
<dbReference type="PROSITE" id="PS51569">
    <property type="entry name" value="DOT1"/>
    <property type="match status" value="1"/>
</dbReference>
<comment type="function">
    <text evidence="11">Histone methyltransferase that specifically trimethylates histone H3 to form H3K79me3. This methylation is required for telomere silencing and for the pachytene checkpoint during the meiotic cell cycle by allowing the recruitment of RAD9 to double strand breaks. Nucleosomes are preferred as substrate compared to free histone.</text>
</comment>
<evidence type="ECO:0000256" key="4">
    <source>
        <dbReference type="ARBA" id="ARBA00022603"/>
    </source>
</evidence>
<evidence type="ECO:0000256" key="3">
    <source>
        <dbReference type="ARBA" id="ARBA00020987"/>
    </source>
</evidence>
<evidence type="ECO:0000256" key="8">
    <source>
        <dbReference type="ARBA" id="ARBA00023242"/>
    </source>
</evidence>
<dbReference type="Gene3D" id="1.10.260.60">
    <property type="match status" value="1"/>
</dbReference>
<feature type="region of interest" description="Disordered" evidence="13">
    <location>
        <begin position="333"/>
        <end position="382"/>
    </location>
</feature>
<dbReference type="GO" id="GO:0035097">
    <property type="term" value="C:histone methyltransferase complex"/>
    <property type="evidence" value="ECO:0007669"/>
    <property type="project" value="UniProtKB-ARBA"/>
</dbReference>
<evidence type="ECO:0000256" key="10">
    <source>
        <dbReference type="ARBA" id="ARBA00047770"/>
    </source>
</evidence>
<protein>
    <recommendedName>
        <fullName evidence="3 11">Histone-lysine N-methyltransferase, H3 lysine-79 specific</fullName>
        <ecNumber evidence="2 11">2.1.1.360</ecNumber>
    </recommendedName>
    <alternativeName>
        <fullName evidence="9 11">Histone H3-K79 methyltransferase</fullName>
    </alternativeName>
</protein>
<dbReference type="GO" id="GO:0006281">
    <property type="term" value="P:DNA repair"/>
    <property type="evidence" value="ECO:0007669"/>
    <property type="project" value="TreeGrafter"/>
</dbReference>
<dbReference type="InterPro" id="IPR030445">
    <property type="entry name" value="H3-K79_meTrfase"/>
</dbReference>
<dbReference type="Proteomes" id="UP000820818">
    <property type="component" value="Linkage Group LG9"/>
</dbReference>
<comment type="similarity">
    <text evidence="11">Belongs to the class I-like SAM-binding methyltransferase superfamily. DOT1 family.</text>
</comment>
<dbReference type="InterPro" id="IPR025789">
    <property type="entry name" value="DOT1_dom"/>
</dbReference>
<evidence type="ECO:0000256" key="11">
    <source>
        <dbReference type="RuleBase" id="RU271113"/>
    </source>
</evidence>
<evidence type="ECO:0000256" key="13">
    <source>
        <dbReference type="SAM" id="MobiDB-lite"/>
    </source>
</evidence>
<dbReference type="Gene3D" id="3.40.50.150">
    <property type="entry name" value="Vaccinia Virus protein VP39"/>
    <property type="match status" value="1"/>
</dbReference>